<dbReference type="STRING" id="301967.A6E15_02035"/>
<feature type="transmembrane region" description="Helical" evidence="1">
    <location>
        <begin position="593"/>
        <end position="610"/>
    </location>
</feature>
<keyword evidence="4" id="KW-1185">Reference proteome</keyword>
<dbReference type="Pfam" id="PF00144">
    <property type="entry name" value="Beta-lactamase"/>
    <property type="match status" value="1"/>
</dbReference>
<comment type="caution">
    <text evidence="3">The sequence shown here is derived from an EMBL/GenBank/DDBJ whole genome shotgun (WGS) entry which is preliminary data.</text>
</comment>
<dbReference type="InterPro" id="IPR012338">
    <property type="entry name" value="Beta-lactam/transpept-like"/>
</dbReference>
<dbReference type="EMBL" id="LWLN01000001">
    <property type="protein sequence ID" value="OLZ39838.1"/>
    <property type="molecule type" value="Genomic_DNA"/>
</dbReference>
<keyword evidence="1" id="KW-0472">Membrane</keyword>
<evidence type="ECO:0000313" key="3">
    <source>
        <dbReference type="EMBL" id="OLZ39838.1"/>
    </source>
</evidence>
<evidence type="ECO:0000313" key="4">
    <source>
        <dbReference type="Proteomes" id="UP000189370"/>
    </source>
</evidence>
<dbReference type="AlphaFoldDB" id="A0A1S8ASH7"/>
<feature type="domain" description="Beta-lactamase-related" evidence="2">
    <location>
        <begin position="17"/>
        <end position="322"/>
    </location>
</feature>
<proteinExistence type="predicted"/>
<keyword evidence="1" id="KW-1133">Transmembrane helix</keyword>
<reference evidence="4" key="1">
    <citation type="submission" date="2016-04" db="EMBL/GenBank/DDBJ databases">
        <authorList>
            <person name="Chen S.-C."/>
            <person name="Lai M.-C."/>
        </authorList>
    </citation>
    <scope>NUCLEOTIDE SEQUENCE [LARGE SCALE GENOMIC DNA]</scope>
    <source>
        <strain evidence="4">AB14</strain>
    </source>
</reference>
<dbReference type="RefSeq" id="WP_076143179.1">
    <property type="nucleotide sequence ID" value="NZ_LWLN01000001.1"/>
</dbReference>
<dbReference type="InterPro" id="IPR001466">
    <property type="entry name" value="Beta-lactam-related"/>
</dbReference>
<dbReference type="PANTHER" id="PTHR46825">
    <property type="entry name" value="D-ALANYL-D-ALANINE-CARBOXYPEPTIDASE/ENDOPEPTIDASE AMPH"/>
    <property type="match status" value="1"/>
</dbReference>
<dbReference type="PANTHER" id="PTHR46825:SF9">
    <property type="entry name" value="BETA-LACTAMASE-RELATED DOMAIN-CONTAINING PROTEIN"/>
    <property type="match status" value="1"/>
</dbReference>
<protein>
    <recommendedName>
        <fullName evidence="2">Beta-lactamase-related domain-containing protein</fullName>
    </recommendedName>
</protein>
<gene>
    <name evidence="3" type="ORF">A6E15_02035</name>
</gene>
<feature type="transmembrane region" description="Helical" evidence="1">
    <location>
        <begin position="476"/>
        <end position="497"/>
    </location>
</feature>
<evidence type="ECO:0000259" key="2">
    <source>
        <dbReference type="Pfam" id="PF00144"/>
    </source>
</evidence>
<keyword evidence="1" id="KW-0812">Transmembrane</keyword>
<sequence length="618" mass="67420">MNPGSLPVDRDALETFVDETIESELASHDATGAVVSIVNDGSVALSAGYGETPYDGTPVTADATPLQTGSISKLITFTAAMQLLERDRIDSDEDVNDVLESVSIPDTYDEPITVSHLATHTAGFENRIRNETVGLEHRQSLENAVSSYQPSRIRPPGELLVYTNYAGALTGQLVADATGSQFDEYAATNVFDPLGMDRTTFEAIPNHLESDTRDDLMNYLPWYSNSPPASGLWSTGDDMAQFMLAHLNGGATDAGCILSEAATDEMHRQWFAPHETADGMAFGFFERHRDDVRLLTHAGDGPGYRSSFILVPELDLGLFVSFLGTEPGSAVWSVQDAFLDRYVPTTERELTPDGRPERADDLEGTYRELQVTESTTYEKSLLAAYFVPDTEVRIEDDGMLVTEGASTTRWVEVEPLVFRRIDDQRTLVFHEDDGEITALSISPLPYEEITARATGTLPYTLVPVSRHEDLAIQTGLAIGSSLIAFSGVLGWPLAAVVRRYRGSSPPESTRTRRSRWSAGGAGALLFGFVTAIMIVWMLAPRFGGPAVINRPPPGFGLLFVMPTAAAAATLVGAVYTVLAWYEGLWSLPARVHYTLVVGALAVLLWLFRYWNLLGMSAL</sequence>
<dbReference type="Proteomes" id="UP000189370">
    <property type="component" value="Unassembled WGS sequence"/>
</dbReference>
<feature type="transmembrane region" description="Helical" evidence="1">
    <location>
        <begin position="559"/>
        <end position="581"/>
    </location>
</feature>
<dbReference type="SUPFAM" id="SSF56601">
    <property type="entry name" value="beta-lactamase/transpeptidase-like"/>
    <property type="match status" value="1"/>
</dbReference>
<dbReference type="InterPro" id="IPR050491">
    <property type="entry name" value="AmpC-like"/>
</dbReference>
<name>A0A1S8ASH7_9EURY</name>
<dbReference type="Gene3D" id="3.40.710.10">
    <property type="entry name" value="DD-peptidase/beta-lactamase superfamily"/>
    <property type="match status" value="1"/>
</dbReference>
<feature type="transmembrane region" description="Helical" evidence="1">
    <location>
        <begin position="518"/>
        <end position="539"/>
    </location>
</feature>
<evidence type="ECO:0000256" key="1">
    <source>
        <dbReference type="SAM" id="Phobius"/>
    </source>
</evidence>
<organism evidence="3 4">
    <name type="scientific">Natrinema saccharevitans</name>
    <dbReference type="NCBI Taxonomy" id="301967"/>
    <lineage>
        <taxon>Archaea</taxon>
        <taxon>Methanobacteriati</taxon>
        <taxon>Methanobacteriota</taxon>
        <taxon>Stenosarchaea group</taxon>
        <taxon>Halobacteria</taxon>
        <taxon>Halobacteriales</taxon>
        <taxon>Natrialbaceae</taxon>
        <taxon>Natrinema</taxon>
    </lineage>
</organism>
<accession>A0A1S8ASH7</accession>